<keyword evidence="2" id="KW-0812">Transmembrane</keyword>
<dbReference type="EMBL" id="CP003098">
    <property type="protein sequence ID" value="AET33279.1"/>
    <property type="molecule type" value="Genomic_DNA"/>
</dbReference>
<keyword evidence="1" id="KW-0175">Coiled coil</keyword>
<keyword evidence="4" id="KW-1185">Reference proteome</keyword>
<dbReference type="AlphaFoldDB" id="G7VHI8"/>
<proteinExistence type="predicted"/>
<evidence type="ECO:0000256" key="1">
    <source>
        <dbReference type="SAM" id="Coils"/>
    </source>
</evidence>
<sequence length="277" mass="31431">MVDSVSRNSGSGVISKPALGGEGVGKFFKKWLVNYVIDISYIVNSMVAQAPLVAVAVLVLYYKIVEVRRDLATLEKRVERIEEEVGRNRIELAEVKSSVAHLSTRLAALESRVASVESGLADVKNALEGVRGELFRVRGELGELKERVRVMGEAVYNFHDAFINFPSGKSLVSNSEAVLLRGLLKQLSPEARSRYYTPEVRKRLLELLDKDIEAYTWEDVNELRKIAEAILNEYFETKREDLLRYYPKLRTYIAIIEGILMRKQLEKLQEKKPTPEG</sequence>
<protein>
    <submittedName>
        <fullName evidence="3">PaREP5ab</fullName>
    </submittedName>
</protein>
<evidence type="ECO:0000313" key="4">
    <source>
        <dbReference type="Proteomes" id="UP000005867"/>
    </source>
</evidence>
<dbReference type="HOGENOM" id="CLU_087511_0_0_2"/>
<dbReference type="BioCyc" id="PSP1104324:GJSN-1835-MONOMER"/>
<feature type="coiled-coil region" evidence="1">
    <location>
        <begin position="64"/>
        <end position="126"/>
    </location>
</feature>
<organism evidence="3 4">
    <name type="scientific">Pyrobaculum ferrireducens</name>
    <dbReference type="NCBI Taxonomy" id="1104324"/>
    <lineage>
        <taxon>Archaea</taxon>
        <taxon>Thermoproteota</taxon>
        <taxon>Thermoprotei</taxon>
        <taxon>Thermoproteales</taxon>
        <taxon>Thermoproteaceae</taxon>
        <taxon>Pyrobaculum</taxon>
    </lineage>
</organism>
<evidence type="ECO:0000313" key="3">
    <source>
        <dbReference type="EMBL" id="AET33279.1"/>
    </source>
</evidence>
<dbReference type="SUPFAM" id="SSF57997">
    <property type="entry name" value="Tropomyosin"/>
    <property type="match status" value="1"/>
</dbReference>
<keyword evidence="2" id="KW-1133">Transmembrane helix</keyword>
<dbReference type="KEGG" id="pyr:P186_1877"/>
<dbReference type="Proteomes" id="UP000005867">
    <property type="component" value="Chromosome"/>
</dbReference>
<name>G7VHI8_9CREN</name>
<dbReference type="eggNOG" id="arCOG03877">
    <property type="taxonomic scope" value="Archaea"/>
</dbReference>
<gene>
    <name evidence="3" type="ORF">P186_1877</name>
</gene>
<dbReference type="Gene3D" id="1.20.5.340">
    <property type="match status" value="1"/>
</dbReference>
<feature type="transmembrane region" description="Helical" evidence="2">
    <location>
        <begin position="39"/>
        <end position="62"/>
    </location>
</feature>
<accession>G7VHI8</accession>
<evidence type="ECO:0000256" key="2">
    <source>
        <dbReference type="SAM" id="Phobius"/>
    </source>
</evidence>
<reference evidence="3 4" key="1">
    <citation type="journal article" date="2012" name="J. Bacteriol.">
        <title>Complete genome sequence of strain 1860, a crenarchaeon of the genus pyrobaculum able to grow with various electron acceptors.</title>
        <authorList>
            <person name="Mardanov A.V."/>
            <person name="Gumerov V.M."/>
            <person name="Slobodkina G.B."/>
            <person name="Beletsky A.V."/>
            <person name="Bonch-Osmolovskaya E.A."/>
            <person name="Ravin N.V."/>
            <person name="Skryabin K.G."/>
        </authorList>
    </citation>
    <scope>NUCLEOTIDE SEQUENCE [LARGE SCALE GENOMIC DNA]</scope>
    <source>
        <strain evidence="3 4">1860</strain>
    </source>
</reference>
<keyword evidence="2" id="KW-0472">Membrane</keyword>